<dbReference type="InterPro" id="IPR038578">
    <property type="entry name" value="GT29-like_sf"/>
</dbReference>
<dbReference type="EC" id="2.4.3.1" evidence="13"/>
<evidence type="ECO:0000256" key="11">
    <source>
        <dbReference type="ARBA" id="ARBA00023180"/>
    </source>
</evidence>
<evidence type="ECO:0000256" key="12">
    <source>
        <dbReference type="ARBA" id="ARBA00034249"/>
    </source>
</evidence>
<comment type="subcellular location">
    <subcellularLocation>
        <location evidence="1">Golgi apparatus</location>
        <location evidence="1">Golgi stack membrane</location>
        <topology evidence="1">Single-pass type II membrane protein</topology>
    </subcellularLocation>
</comment>
<evidence type="ECO:0000256" key="10">
    <source>
        <dbReference type="ARBA" id="ARBA00023157"/>
    </source>
</evidence>
<keyword evidence="9 14" id="KW-0472">Membrane</keyword>
<keyword evidence="7 14" id="KW-1133">Transmembrane helix</keyword>
<evidence type="ECO:0000256" key="4">
    <source>
        <dbReference type="ARBA" id="ARBA00022679"/>
    </source>
</evidence>
<evidence type="ECO:0000256" key="9">
    <source>
        <dbReference type="ARBA" id="ARBA00023136"/>
    </source>
</evidence>
<keyword evidence="6" id="KW-0735">Signal-anchor</keyword>
<evidence type="ECO:0000313" key="15">
    <source>
        <dbReference type="Proteomes" id="UP000694865"/>
    </source>
</evidence>
<dbReference type="GeneID" id="100378913"/>
<keyword evidence="11" id="KW-0325">Glycoprotein</keyword>
<dbReference type="PANTHER" id="PTHR46059:SF1">
    <property type="entry name" value="BETA-GALACTOSIDE ALPHA-2,6-SIALYLTRANSFERASE"/>
    <property type="match status" value="1"/>
</dbReference>
<comment type="similarity">
    <text evidence="2">Belongs to the glycosyltransferase 29 family.</text>
</comment>
<reference evidence="16" key="1">
    <citation type="submission" date="2025-08" db="UniProtKB">
        <authorList>
            <consortium name="RefSeq"/>
        </authorList>
    </citation>
    <scope>IDENTIFICATION</scope>
    <source>
        <tissue evidence="16">Testes</tissue>
    </source>
</reference>
<keyword evidence="5 14" id="KW-0812">Transmembrane</keyword>
<keyword evidence="10" id="KW-1015">Disulfide bond</keyword>
<dbReference type="Pfam" id="PF00777">
    <property type="entry name" value="Glyco_transf_29"/>
    <property type="match status" value="1"/>
</dbReference>
<keyword evidence="8" id="KW-0333">Golgi apparatus</keyword>
<protein>
    <recommendedName>
        <fullName evidence="13">beta-galactoside alpha-(2,6)-sialyltransferase</fullName>
        <ecNumber evidence="13">2.4.3.1</ecNumber>
    </recommendedName>
</protein>
<name>A0ABM0MCH9_SACKO</name>
<dbReference type="CDD" id="cd23968">
    <property type="entry name" value="GT29_ST6GAL1_2"/>
    <property type="match status" value="1"/>
</dbReference>
<dbReference type="Proteomes" id="UP000694865">
    <property type="component" value="Unplaced"/>
</dbReference>
<proteinExistence type="inferred from homology"/>
<evidence type="ECO:0000256" key="2">
    <source>
        <dbReference type="ARBA" id="ARBA00006003"/>
    </source>
</evidence>
<evidence type="ECO:0000256" key="3">
    <source>
        <dbReference type="ARBA" id="ARBA00022676"/>
    </source>
</evidence>
<organism evidence="15 16">
    <name type="scientific">Saccoglossus kowalevskii</name>
    <name type="common">Acorn worm</name>
    <dbReference type="NCBI Taxonomy" id="10224"/>
    <lineage>
        <taxon>Eukaryota</taxon>
        <taxon>Metazoa</taxon>
        <taxon>Hemichordata</taxon>
        <taxon>Enteropneusta</taxon>
        <taxon>Harrimaniidae</taxon>
        <taxon>Saccoglossus</taxon>
    </lineage>
</organism>
<evidence type="ECO:0000256" key="6">
    <source>
        <dbReference type="ARBA" id="ARBA00022968"/>
    </source>
</evidence>
<feature type="transmembrane region" description="Helical" evidence="14">
    <location>
        <begin position="12"/>
        <end position="36"/>
    </location>
</feature>
<keyword evidence="4" id="KW-0808">Transferase</keyword>
<gene>
    <name evidence="16" type="primary">LOC100378913</name>
</gene>
<dbReference type="PANTHER" id="PTHR46059">
    <property type="entry name" value="BETA-GALACTOSIDE ALPHA-2,6-SIALYLTRANSFERASE"/>
    <property type="match status" value="1"/>
</dbReference>
<keyword evidence="15" id="KW-1185">Reference proteome</keyword>
<evidence type="ECO:0000256" key="1">
    <source>
        <dbReference type="ARBA" id="ARBA00004447"/>
    </source>
</evidence>
<dbReference type="InterPro" id="IPR001675">
    <property type="entry name" value="Glyco_trans_29"/>
</dbReference>
<evidence type="ECO:0000256" key="8">
    <source>
        <dbReference type="ARBA" id="ARBA00023034"/>
    </source>
</evidence>
<accession>A0ABM0MCH9</accession>
<comment type="catalytic activity">
    <reaction evidence="12">
        <text>a beta-D-galactoside + CMP-N-acetyl-beta-neuraminate = an N-acetyl-alpha-neuraminyl-(2-&gt;6)-beta-D-galactosyl derivative + CMP + H(+)</text>
        <dbReference type="Rhea" id="RHEA:52104"/>
        <dbReference type="ChEBI" id="CHEBI:15378"/>
        <dbReference type="ChEBI" id="CHEBI:28034"/>
        <dbReference type="ChEBI" id="CHEBI:57812"/>
        <dbReference type="ChEBI" id="CHEBI:60377"/>
        <dbReference type="ChEBI" id="CHEBI:136398"/>
        <dbReference type="EC" id="2.4.3.1"/>
    </reaction>
</comment>
<dbReference type="Gene3D" id="3.90.1480.20">
    <property type="entry name" value="Glycosyl transferase family 29"/>
    <property type="match status" value="1"/>
</dbReference>
<keyword evidence="3" id="KW-0328">Glycosyltransferase</keyword>
<sequence length="431" mass="50633">MARKRKDDVAPAMYRHFLSIVLIMFALVAIYIMLLYSEQRHCIKLDKGMRQLVVYARRILDQYSQEEWVKELQHGDIDLDDTQVKSAIDRLVLSFRKYTARKEGSETVAESRSSLTEQNEFDLSVFLKEYDKTFNNYYLMTSHNPYGVNFSGTIYNESRDSQDLLCDLKRRAKYDVLKRDTTPFKEIGISKYFPEISLYEKFKGFESCAIVASAAYFKNATLGKEIDSHDAVLRFNDAPTEGFEENVGRKTTIRLMNTLIFEEERFGFETKDIFRNITLLVWKSGPYNGNLYRFYSLYKDSKPFFDKYIQWREAHPWESFYIMDPTPIWRTWDIIQENTPNITIRKTLPSSGIMGISLMQRMCDTVNVYGYLIPNGDPPLCHYYDGMCSKATWHPVEYEKKLVRHINFGSTDDILKHGRMTVPGFRTFHCD</sequence>
<evidence type="ECO:0000256" key="7">
    <source>
        <dbReference type="ARBA" id="ARBA00022989"/>
    </source>
</evidence>
<evidence type="ECO:0000256" key="14">
    <source>
        <dbReference type="SAM" id="Phobius"/>
    </source>
</evidence>
<evidence type="ECO:0000256" key="13">
    <source>
        <dbReference type="ARBA" id="ARBA00034329"/>
    </source>
</evidence>
<dbReference type="RefSeq" id="XP_006817720.1">
    <property type="nucleotide sequence ID" value="XM_006817657.1"/>
</dbReference>
<evidence type="ECO:0000256" key="5">
    <source>
        <dbReference type="ARBA" id="ARBA00022692"/>
    </source>
</evidence>
<evidence type="ECO:0000313" key="16">
    <source>
        <dbReference type="RefSeq" id="XP_006817720.1"/>
    </source>
</evidence>